<dbReference type="Proteomes" id="UP001064971">
    <property type="component" value="Plasmid pDAETH-1"/>
</dbReference>
<evidence type="ECO:0000313" key="2">
    <source>
        <dbReference type="Proteomes" id="UP001064971"/>
    </source>
</evidence>
<keyword evidence="1" id="KW-0614">Plasmid</keyword>
<protein>
    <recommendedName>
        <fullName evidence="3">Cyclase</fullName>
    </recommendedName>
</protein>
<organism evidence="1 2">
    <name type="scientific">Deinococcus aetherius</name>
    <dbReference type="NCBI Taxonomy" id="200252"/>
    <lineage>
        <taxon>Bacteria</taxon>
        <taxon>Thermotogati</taxon>
        <taxon>Deinococcota</taxon>
        <taxon>Deinococci</taxon>
        <taxon>Deinococcales</taxon>
        <taxon>Deinococcaceae</taxon>
        <taxon>Deinococcus</taxon>
    </lineage>
</organism>
<dbReference type="RefSeq" id="WP_264777465.1">
    <property type="nucleotide sequence ID" value="NZ_AP026561.1"/>
</dbReference>
<evidence type="ECO:0000313" key="1">
    <source>
        <dbReference type="EMBL" id="BDP43586.1"/>
    </source>
</evidence>
<dbReference type="Gene3D" id="3.50.30.50">
    <property type="entry name" value="Putative cyclase"/>
    <property type="match status" value="1"/>
</dbReference>
<dbReference type="EMBL" id="AP026561">
    <property type="protein sequence ID" value="BDP43586.1"/>
    <property type="molecule type" value="Genomic_DNA"/>
</dbReference>
<reference evidence="1" key="1">
    <citation type="submission" date="2022-07" db="EMBL/GenBank/DDBJ databases">
        <title>Complete Genome Sequence of the Radioresistant Bacterium Deinococcus aetherius ST0316, Isolated from the Air Dust collected in Lower Stratosphere above Japan.</title>
        <authorList>
            <person name="Satoh K."/>
            <person name="Hagiwara K."/>
            <person name="Katsumata K."/>
            <person name="Kubo A."/>
            <person name="Yokobori S."/>
            <person name="Yamagishi A."/>
            <person name="Oono Y."/>
            <person name="Narumi I."/>
        </authorList>
    </citation>
    <scope>NUCLEOTIDE SEQUENCE</scope>
    <source>
        <strain evidence="1">ST0316</strain>
        <plasmid evidence="1">pDAETH-1</plasmid>
    </source>
</reference>
<accession>A0ABN6RP99</accession>
<sequence>MRIVDLSVPIQESPPGVPEFQRVSITYSGNAQGGAEIEKMFGVSRELLRDGEGWATETFTNFGTHSSTHVDAPLHYNSTIGGKPAQSIDQLPLEWFFAPGVVLDFRHKADGDAITAEEVQAELERVVHTLQERDIVLIHTGRDEFYGQPDYWLRGPGVSAEATRWLFGQGVRVMGIDAWGWDRPLDRQAAEAREHNAPGVFWAAHQVDLPYSQIERLANLGALPPTGFQVACFPLRLVGGSAAPARVVAILN</sequence>
<geneLocation type="plasmid" evidence="1 2">
    <name>pDAETH-1</name>
</geneLocation>
<gene>
    <name evidence="1" type="ORF">DAETH_35550</name>
</gene>
<name>A0ABN6RP99_9DEIO</name>
<dbReference type="Pfam" id="PF04199">
    <property type="entry name" value="Cyclase"/>
    <property type="match status" value="1"/>
</dbReference>
<keyword evidence="2" id="KW-1185">Reference proteome</keyword>
<dbReference type="SUPFAM" id="SSF102198">
    <property type="entry name" value="Putative cyclase"/>
    <property type="match status" value="1"/>
</dbReference>
<evidence type="ECO:0008006" key="3">
    <source>
        <dbReference type="Google" id="ProtNLM"/>
    </source>
</evidence>
<dbReference type="InterPro" id="IPR037175">
    <property type="entry name" value="KFase_sf"/>
</dbReference>
<dbReference type="PANTHER" id="PTHR31118:SF12">
    <property type="entry name" value="CYCLASE-LIKE PROTEIN 2"/>
    <property type="match status" value="1"/>
</dbReference>
<dbReference type="InterPro" id="IPR007325">
    <property type="entry name" value="KFase/CYL"/>
</dbReference>
<proteinExistence type="predicted"/>
<dbReference type="PANTHER" id="PTHR31118">
    <property type="entry name" value="CYCLASE-LIKE PROTEIN 2"/>
    <property type="match status" value="1"/>
</dbReference>